<evidence type="ECO:0000259" key="2">
    <source>
        <dbReference type="Pfam" id="PF19051"/>
    </source>
</evidence>
<dbReference type="Pfam" id="PF01408">
    <property type="entry name" value="GFO_IDH_MocA"/>
    <property type="match status" value="1"/>
</dbReference>
<dbReference type="Pfam" id="PF22725">
    <property type="entry name" value="GFO_IDH_MocA_C3"/>
    <property type="match status" value="1"/>
</dbReference>
<dbReference type="SUPFAM" id="SSF55347">
    <property type="entry name" value="Glyceraldehyde-3-phosphate dehydrogenase-like, C-terminal domain"/>
    <property type="match status" value="1"/>
</dbReference>
<feature type="domain" description="Gfo/Idh/MocA-like oxidoreductase bacterial type C-terminal" evidence="2">
    <location>
        <begin position="363"/>
        <end position="450"/>
    </location>
</feature>
<dbReference type="InterPro" id="IPR055170">
    <property type="entry name" value="GFO_IDH_MocA-like_dom"/>
</dbReference>
<keyword evidence="5" id="KW-1185">Reference proteome</keyword>
<accession>A0A2S2DVL1</accession>
<dbReference type="RefSeq" id="WP_109323104.1">
    <property type="nucleotide sequence ID" value="NZ_CP029346.1"/>
</dbReference>
<dbReference type="SUPFAM" id="SSF51735">
    <property type="entry name" value="NAD(P)-binding Rossmann-fold domains"/>
    <property type="match status" value="1"/>
</dbReference>
<organism evidence="4 5">
    <name type="scientific">Aquirufa nivalisilvae</name>
    <dbReference type="NCBI Taxonomy" id="2516557"/>
    <lineage>
        <taxon>Bacteria</taxon>
        <taxon>Pseudomonadati</taxon>
        <taxon>Bacteroidota</taxon>
        <taxon>Cytophagia</taxon>
        <taxon>Cytophagales</taxon>
        <taxon>Flectobacillaceae</taxon>
        <taxon>Aquirufa</taxon>
    </lineage>
</organism>
<dbReference type="InterPro" id="IPR043906">
    <property type="entry name" value="Gfo/Idh/MocA_OxRdtase_bact_C"/>
</dbReference>
<dbReference type="AlphaFoldDB" id="A0A2S2DVL1"/>
<gene>
    <name evidence="4" type="ORF">HME7025_01563</name>
</gene>
<dbReference type="KEGG" id="psez:HME7025_01563"/>
<feature type="domain" description="Gfo/Idh/MocA-like oxidoreductase N-terminal" evidence="1">
    <location>
        <begin position="38"/>
        <end position="163"/>
    </location>
</feature>
<dbReference type="Gene3D" id="3.40.50.720">
    <property type="entry name" value="NAD(P)-binding Rossmann-like Domain"/>
    <property type="match status" value="1"/>
</dbReference>
<dbReference type="GO" id="GO:0050112">
    <property type="term" value="F:inositol 2-dehydrogenase (NAD+) activity"/>
    <property type="evidence" value="ECO:0007669"/>
    <property type="project" value="UniProtKB-EC"/>
</dbReference>
<dbReference type="OrthoDB" id="9763611at2"/>
<evidence type="ECO:0000313" key="5">
    <source>
        <dbReference type="Proteomes" id="UP000245468"/>
    </source>
</evidence>
<dbReference type="EC" id="1.1.1.18" evidence="4"/>
<dbReference type="GO" id="GO:0000166">
    <property type="term" value="F:nucleotide binding"/>
    <property type="evidence" value="ECO:0007669"/>
    <property type="project" value="InterPro"/>
</dbReference>
<keyword evidence="4" id="KW-0560">Oxidoreductase</keyword>
<evidence type="ECO:0000259" key="1">
    <source>
        <dbReference type="Pfam" id="PF01408"/>
    </source>
</evidence>
<dbReference type="EMBL" id="CP029346">
    <property type="protein sequence ID" value="AWL09418.1"/>
    <property type="molecule type" value="Genomic_DNA"/>
</dbReference>
<dbReference type="Pfam" id="PF19051">
    <property type="entry name" value="GFO_IDH_MocA_C2"/>
    <property type="match status" value="1"/>
</dbReference>
<dbReference type="InterPro" id="IPR000683">
    <property type="entry name" value="Gfo/Idh/MocA-like_OxRdtase_N"/>
</dbReference>
<evidence type="ECO:0000259" key="3">
    <source>
        <dbReference type="Pfam" id="PF22725"/>
    </source>
</evidence>
<protein>
    <submittedName>
        <fullName evidence="4">Inositol 2-dehydrogenase</fullName>
        <ecNumber evidence="4">1.1.1.18</ecNumber>
        <ecNumber evidence="4">1.1.1.369</ecNumber>
    </submittedName>
</protein>
<dbReference type="PANTHER" id="PTHR43818">
    <property type="entry name" value="BCDNA.GH03377"/>
    <property type="match status" value="1"/>
</dbReference>
<name>A0A2S2DVL1_9BACT</name>
<sequence>MKTFNINRRHFLKGATASLAMSQFGAYGLDLIHPDKPLRVALIGTGWYGKSDLFRLIQVVPVEVIALCDVDKNQLNQAGKLVSERQKSGKVPRLYGDYRKLLSENELDIVLIGSPDHWHPLQMIEAVKAGANVYVQKPISVDVLEGEAMVAAARKYGKVVQVGTQRKSTPHLIHAKKEIIDKGLLGKVAHVEMYCYYHMRNNGNPPVQAVPDYFDYEMWTGPAPMRPYDGSPHIRWWRTFKEYGNGIMGDMCIHMFDTARWMLDLGWPKRISSQGGIYVQKEGKSNISDTQSAVFEYDGLNCVWQHRTWGTPNDPEYPWGLTIYGEKGTLRASTMKYDFTPVDSKQKSLHMDVVYEKEKYPEDLTEERIELNAAPATRLHMLDFLAAIDKKSKPIADIGEGHISTASCLLANVSMDLGGRPLIYDPSAKIIVNDPQATALLARPYRGPWNRNMLKS</sequence>
<reference evidence="5" key="1">
    <citation type="submission" date="2018-05" db="EMBL/GenBank/DDBJ databases">
        <title>Pseudarcicella sp. HME7025 Genome sequencing and assembly.</title>
        <authorList>
            <person name="Kim H."/>
            <person name="Kang H."/>
            <person name="Joh K."/>
        </authorList>
    </citation>
    <scope>NUCLEOTIDE SEQUENCE [LARGE SCALE GENOMIC DNA]</scope>
    <source>
        <strain evidence="5">HME7025</strain>
    </source>
</reference>
<proteinExistence type="predicted"/>
<dbReference type="InterPro" id="IPR050463">
    <property type="entry name" value="Gfo/Idh/MocA_oxidrdct_glycsds"/>
</dbReference>
<dbReference type="PANTHER" id="PTHR43818:SF5">
    <property type="entry name" value="OXIDOREDUCTASE FAMILY PROTEIN"/>
    <property type="match status" value="1"/>
</dbReference>
<feature type="domain" description="GFO/IDH/MocA-like oxidoreductase" evidence="3">
    <location>
        <begin position="177"/>
        <end position="331"/>
    </location>
</feature>
<dbReference type="Gene3D" id="3.30.360.10">
    <property type="entry name" value="Dihydrodipicolinate Reductase, domain 2"/>
    <property type="match status" value="1"/>
</dbReference>
<evidence type="ECO:0000313" key="4">
    <source>
        <dbReference type="EMBL" id="AWL09418.1"/>
    </source>
</evidence>
<dbReference type="InterPro" id="IPR036291">
    <property type="entry name" value="NAD(P)-bd_dom_sf"/>
</dbReference>
<dbReference type="EC" id="1.1.1.369" evidence="4"/>
<dbReference type="Proteomes" id="UP000245468">
    <property type="component" value="Chromosome"/>
</dbReference>